<dbReference type="InterPro" id="IPR052171">
    <property type="entry name" value="NHEJ_LigD"/>
</dbReference>
<feature type="domain" description="DNA ligase D polymerase" evidence="1">
    <location>
        <begin position="23"/>
        <end position="272"/>
    </location>
</feature>
<sequence length="299" mass="32992">MGVALTHPYREFWPDADDGKAVTKEDLAYYFETVGAWMMPHIEGRPLSILRAPEGLGGQLFFQRHAEPHTDSFLKTMPLDGEAKPYFTVDSVEGLISLAQIAALELHPTNGRPGEPEVPGRLVFDLDPGPGVAFSIVTKAAHQLRDRLEVLNLVPFCKTTGGKGLHVVTPLTAPTTASSDWAMAKACAEEICARLAAEEPDLYIVNMAKKHRQHHIFLDYLRNDRMATAVAPLSPRAKPGAHVSMPLTWDQVTDDLDPKTFTLRTAPDLLGKAWADYHKAERPLDEALRRLGKLNFANG</sequence>
<dbReference type="KEGG" id="bid:Bind_2226"/>
<dbReference type="PANTHER" id="PTHR42705">
    <property type="entry name" value="BIFUNCTIONAL NON-HOMOLOGOUS END JOINING PROTEIN LIGD"/>
    <property type="match status" value="1"/>
</dbReference>
<organism evidence="2 3">
    <name type="scientific">Beijerinckia indica subsp. indica (strain ATCC 9039 / DSM 1715 / NCIMB 8712)</name>
    <dbReference type="NCBI Taxonomy" id="395963"/>
    <lineage>
        <taxon>Bacteria</taxon>
        <taxon>Pseudomonadati</taxon>
        <taxon>Pseudomonadota</taxon>
        <taxon>Alphaproteobacteria</taxon>
        <taxon>Hyphomicrobiales</taxon>
        <taxon>Beijerinckiaceae</taxon>
        <taxon>Beijerinckia</taxon>
    </lineage>
</organism>
<dbReference type="AlphaFoldDB" id="B2IGT3"/>
<proteinExistence type="predicted"/>
<dbReference type="STRING" id="395963.Bind_2226"/>
<reference evidence="3" key="1">
    <citation type="submission" date="2008-03" db="EMBL/GenBank/DDBJ databases">
        <title>Complete sequence of chromosome of Beijerinckia indica subsp. indica ATCC 9039.</title>
        <authorList>
            <consortium name="US DOE Joint Genome Institute"/>
            <person name="Copeland A."/>
            <person name="Lucas S."/>
            <person name="Lapidus A."/>
            <person name="Glavina del Rio T."/>
            <person name="Dalin E."/>
            <person name="Tice H."/>
            <person name="Bruce D."/>
            <person name="Goodwin L."/>
            <person name="Pitluck S."/>
            <person name="LaButti K."/>
            <person name="Schmutz J."/>
            <person name="Larimer F."/>
            <person name="Land M."/>
            <person name="Hauser L."/>
            <person name="Kyrpides N."/>
            <person name="Mikhailova N."/>
            <person name="Dunfield P.F."/>
            <person name="Dedysh S.N."/>
            <person name="Liesack W."/>
            <person name="Saw J.H."/>
            <person name="Alam M."/>
            <person name="Chen Y."/>
            <person name="Murrell J.C."/>
            <person name="Richardson P."/>
        </authorList>
    </citation>
    <scope>NUCLEOTIDE SEQUENCE [LARGE SCALE GENOMIC DNA]</scope>
    <source>
        <strain evidence="3">ATCC 9039 / DSM 1715 / NCIMB 8712</strain>
    </source>
</reference>
<protein>
    <submittedName>
        <fullName evidence="2">DNA polymerase LigD, polymerase domain protein</fullName>
    </submittedName>
</protein>
<dbReference type="PANTHER" id="PTHR42705:SF2">
    <property type="entry name" value="BIFUNCTIONAL NON-HOMOLOGOUS END JOINING PROTEIN LIGD"/>
    <property type="match status" value="1"/>
</dbReference>
<name>B2IGT3_BEII9</name>
<dbReference type="Pfam" id="PF21686">
    <property type="entry name" value="LigD_Prim-Pol"/>
    <property type="match status" value="1"/>
</dbReference>
<evidence type="ECO:0000313" key="2">
    <source>
        <dbReference type="EMBL" id="ACB95844.1"/>
    </source>
</evidence>
<keyword evidence="3" id="KW-1185">Reference proteome</keyword>
<evidence type="ECO:0000313" key="3">
    <source>
        <dbReference type="Proteomes" id="UP000001695"/>
    </source>
</evidence>
<reference evidence="2 3" key="2">
    <citation type="journal article" date="2010" name="J. Bacteriol.">
        <title>Complete genome sequence of Beijerinckia indica subsp. indica.</title>
        <authorList>
            <person name="Tamas I."/>
            <person name="Dedysh S.N."/>
            <person name="Liesack W."/>
            <person name="Stott M.B."/>
            <person name="Alam M."/>
            <person name="Murrell J.C."/>
            <person name="Dunfield P.F."/>
        </authorList>
    </citation>
    <scope>NUCLEOTIDE SEQUENCE [LARGE SCALE GENOMIC DNA]</scope>
    <source>
        <strain evidence="3">ATCC 9039 / DSM 1715 / NCIMB 8712</strain>
    </source>
</reference>
<dbReference type="InterPro" id="IPR014145">
    <property type="entry name" value="LigD_pol_dom"/>
</dbReference>
<dbReference type="HOGENOM" id="CLU_008325_1_3_5"/>
<evidence type="ECO:0000259" key="1">
    <source>
        <dbReference type="Pfam" id="PF21686"/>
    </source>
</evidence>
<dbReference type="Proteomes" id="UP000001695">
    <property type="component" value="Chromosome"/>
</dbReference>
<dbReference type="EMBL" id="CP001016">
    <property type="protein sequence ID" value="ACB95844.1"/>
    <property type="molecule type" value="Genomic_DNA"/>
</dbReference>
<dbReference type="eggNOG" id="COG3285">
    <property type="taxonomic scope" value="Bacteria"/>
</dbReference>
<accession>B2IGT3</accession>
<dbReference type="NCBIfam" id="TIGR02778">
    <property type="entry name" value="ligD_pol"/>
    <property type="match status" value="1"/>
</dbReference>
<gene>
    <name evidence="2" type="ordered locus">Bind_2226</name>
</gene>
<dbReference type="Gene3D" id="3.90.920.10">
    <property type="entry name" value="DNA primase, PRIM domain"/>
    <property type="match status" value="1"/>
</dbReference>